<dbReference type="Pfam" id="PF02311">
    <property type="entry name" value="AraC_binding"/>
    <property type="match status" value="1"/>
</dbReference>
<dbReference type="PANTHER" id="PTHR43280:SF34">
    <property type="entry name" value="ARAC-FAMILY TRANSCRIPTIONAL REGULATOR"/>
    <property type="match status" value="1"/>
</dbReference>
<reference evidence="5" key="2">
    <citation type="journal article" date="2021" name="PeerJ">
        <title>Extensive microbial diversity within the chicken gut microbiome revealed by metagenomics and culture.</title>
        <authorList>
            <person name="Gilroy R."/>
            <person name="Ravi A."/>
            <person name="Getino M."/>
            <person name="Pursley I."/>
            <person name="Horton D.L."/>
            <person name="Alikhan N.F."/>
            <person name="Baker D."/>
            <person name="Gharbi K."/>
            <person name="Hall N."/>
            <person name="Watson M."/>
            <person name="Adriaenssens E.M."/>
            <person name="Foster-Nyarko E."/>
            <person name="Jarju S."/>
            <person name="Secka A."/>
            <person name="Antonio M."/>
            <person name="Oren A."/>
            <person name="Chaudhuri R.R."/>
            <person name="La Ragione R."/>
            <person name="Hildebrand F."/>
            <person name="Pallen M.J."/>
        </authorList>
    </citation>
    <scope>NUCLEOTIDE SEQUENCE</scope>
    <source>
        <strain evidence="5">ChiSjej1B19-7085</strain>
    </source>
</reference>
<reference evidence="5" key="1">
    <citation type="submission" date="2020-10" db="EMBL/GenBank/DDBJ databases">
        <authorList>
            <person name="Gilroy R."/>
        </authorList>
    </citation>
    <scope>NUCLEOTIDE SEQUENCE</scope>
    <source>
        <strain evidence="5">ChiSjej1B19-7085</strain>
    </source>
</reference>
<dbReference type="InterPro" id="IPR018062">
    <property type="entry name" value="HTH_AraC-typ_CS"/>
</dbReference>
<dbReference type="PRINTS" id="PR00032">
    <property type="entry name" value="HTHARAC"/>
</dbReference>
<name>A0A9D1DQU8_9FIRM</name>
<dbReference type="InterPro" id="IPR003313">
    <property type="entry name" value="AraC-bd"/>
</dbReference>
<dbReference type="SUPFAM" id="SSF46689">
    <property type="entry name" value="Homeodomain-like"/>
    <property type="match status" value="2"/>
</dbReference>
<dbReference type="InterPro" id="IPR020449">
    <property type="entry name" value="Tscrpt_reg_AraC-type_HTH"/>
</dbReference>
<keyword evidence="2" id="KW-0238">DNA-binding</keyword>
<dbReference type="PROSITE" id="PS01124">
    <property type="entry name" value="HTH_ARAC_FAMILY_2"/>
    <property type="match status" value="1"/>
</dbReference>
<evidence type="ECO:0000256" key="2">
    <source>
        <dbReference type="ARBA" id="ARBA00023125"/>
    </source>
</evidence>
<dbReference type="EMBL" id="DVHF01000076">
    <property type="protein sequence ID" value="HIR57297.1"/>
    <property type="molecule type" value="Genomic_DNA"/>
</dbReference>
<evidence type="ECO:0000313" key="6">
    <source>
        <dbReference type="Proteomes" id="UP000886785"/>
    </source>
</evidence>
<dbReference type="Gene3D" id="1.10.10.60">
    <property type="entry name" value="Homeodomain-like"/>
    <property type="match status" value="2"/>
</dbReference>
<organism evidence="5 6">
    <name type="scientific">Candidatus Gallacutalibacter pullicola</name>
    <dbReference type="NCBI Taxonomy" id="2840830"/>
    <lineage>
        <taxon>Bacteria</taxon>
        <taxon>Bacillati</taxon>
        <taxon>Bacillota</taxon>
        <taxon>Clostridia</taxon>
        <taxon>Eubacteriales</taxon>
        <taxon>Candidatus Gallacutalibacter</taxon>
    </lineage>
</organism>
<dbReference type="GO" id="GO:0003700">
    <property type="term" value="F:DNA-binding transcription factor activity"/>
    <property type="evidence" value="ECO:0007669"/>
    <property type="project" value="InterPro"/>
</dbReference>
<dbReference type="InterPro" id="IPR009057">
    <property type="entry name" value="Homeodomain-like_sf"/>
</dbReference>
<sequence length="285" mass="33596">MEKIVFQGTVEDLRIERRRQDDFPGMQECHFHEHYELYYLVSGERQYFIQDRSYRVQAGDLVLVNSNQIHKAFHCADDAHTSHERILVEISSGVFEAFGNFFPDIDFRSFFAEHFGVFHLDKDERREVERLLYSMTQEMKKGEVGASALVRMKLMELLTLLVRMQNNTMQEDAAPEDPKRQKVQEVARFLSENYSAPLQLEEIASCAYVNKYYLCHIFKEVTGLTLREYLNLCRIRQAQKLLRESSRSVTEISEEIGYDSVNYFGKVFKEYMGITPLQYRRLGFV</sequence>
<dbReference type="Gene3D" id="2.60.120.10">
    <property type="entry name" value="Jelly Rolls"/>
    <property type="match status" value="1"/>
</dbReference>
<evidence type="ECO:0000313" key="5">
    <source>
        <dbReference type="EMBL" id="HIR57297.1"/>
    </source>
</evidence>
<dbReference type="SUPFAM" id="SSF51215">
    <property type="entry name" value="Regulatory protein AraC"/>
    <property type="match status" value="1"/>
</dbReference>
<dbReference type="InterPro" id="IPR014710">
    <property type="entry name" value="RmlC-like_jellyroll"/>
</dbReference>
<keyword evidence="1" id="KW-0805">Transcription regulation</keyword>
<evidence type="ECO:0000256" key="3">
    <source>
        <dbReference type="ARBA" id="ARBA00023163"/>
    </source>
</evidence>
<accession>A0A9D1DQU8</accession>
<dbReference type="Proteomes" id="UP000886785">
    <property type="component" value="Unassembled WGS sequence"/>
</dbReference>
<evidence type="ECO:0000256" key="1">
    <source>
        <dbReference type="ARBA" id="ARBA00023015"/>
    </source>
</evidence>
<keyword evidence="3" id="KW-0804">Transcription</keyword>
<dbReference type="PANTHER" id="PTHR43280">
    <property type="entry name" value="ARAC-FAMILY TRANSCRIPTIONAL REGULATOR"/>
    <property type="match status" value="1"/>
</dbReference>
<feature type="domain" description="HTH araC/xylS-type" evidence="4">
    <location>
        <begin position="184"/>
        <end position="282"/>
    </location>
</feature>
<comment type="caution">
    <text evidence="5">The sequence shown here is derived from an EMBL/GenBank/DDBJ whole genome shotgun (WGS) entry which is preliminary data.</text>
</comment>
<dbReference type="SMART" id="SM00342">
    <property type="entry name" value="HTH_ARAC"/>
    <property type="match status" value="1"/>
</dbReference>
<proteinExistence type="predicted"/>
<dbReference type="Pfam" id="PF12833">
    <property type="entry name" value="HTH_18"/>
    <property type="match status" value="1"/>
</dbReference>
<dbReference type="PROSITE" id="PS00041">
    <property type="entry name" value="HTH_ARAC_FAMILY_1"/>
    <property type="match status" value="1"/>
</dbReference>
<dbReference type="GO" id="GO:0043565">
    <property type="term" value="F:sequence-specific DNA binding"/>
    <property type="evidence" value="ECO:0007669"/>
    <property type="project" value="InterPro"/>
</dbReference>
<evidence type="ECO:0000259" key="4">
    <source>
        <dbReference type="PROSITE" id="PS01124"/>
    </source>
</evidence>
<dbReference type="InterPro" id="IPR018060">
    <property type="entry name" value="HTH_AraC"/>
</dbReference>
<gene>
    <name evidence="5" type="ORF">IAA54_06485</name>
</gene>
<protein>
    <submittedName>
        <fullName evidence="5">AraC family transcriptional regulator</fullName>
    </submittedName>
</protein>
<dbReference type="InterPro" id="IPR037923">
    <property type="entry name" value="HTH-like"/>
</dbReference>
<dbReference type="AlphaFoldDB" id="A0A9D1DQU8"/>